<evidence type="ECO:0000313" key="9">
    <source>
        <dbReference type="EMBL" id="BCD70358.1"/>
    </source>
</evidence>
<evidence type="ECO:0000256" key="4">
    <source>
        <dbReference type="ARBA" id="ARBA00023186"/>
    </source>
</evidence>
<reference evidence="9 10" key="1">
    <citation type="submission" date="2019-06" db="EMBL/GenBank/DDBJ databases">
        <title>Complete genome sequence of Helicobacter suis SNTW101c.</title>
        <authorList>
            <person name="Rimbara E."/>
            <person name="Suzuki M."/>
            <person name="Matsui H."/>
            <person name="Nakamura M."/>
            <person name="Mori S."/>
            <person name="Shibayama K."/>
        </authorList>
    </citation>
    <scope>NUCLEOTIDE SEQUENCE [LARGE SCALE GENOMIC DNA]</scope>
    <source>
        <strain evidence="9 10">SNTW101c</strain>
    </source>
</reference>
<dbReference type="Pfam" id="PF01782">
    <property type="entry name" value="RimM"/>
    <property type="match status" value="1"/>
</dbReference>
<evidence type="ECO:0000256" key="3">
    <source>
        <dbReference type="ARBA" id="ARBA00022552"/>
    </source>
</evidence>
<name>A0A6J4CXV3_9HELI</name>
<dbReference type="Pfam" id="PF24986">
    <property type="entry name" value="PRC_RimM"/>
    <property type="match status" value="1"/>
</dbReference>
<dbReference type="GO" id="GO:0006364">
    <property type="term" value="P:rRNA processing"/>
    <property type="evidence" value="ECO:0007669"/>
    <property type="project" value="UniProtKB-UniRule"/>
</dbReference>
<gene>
    <name evidence="5" type="primary">rimM</name>
    <name evidence="8" type="ORF">NHP190020_12090</name>
    <name evidence="9" type="ORF">SNTW_10030</name>
</gene>
<evidence type="ECO:0000256" key="5">
    <source>
        <dbReference type="HAMAP-Rule" id="MF_00014"/>
    </source>
</evidence>
<comment type="function">
    <text evidence="5">An accessory protein needed during the final step in the assembly of 30S ribosomal subunit, possibly for assembly of the head region. Essential for efficient processing of 16S rRNA. May be needed both before and after RbfA during the maturation of 16S rRNA. It has affinity for free ribosomal 30S subunits but not for 70S ribosomes.</text>
</comment>
<keyword evidence="3 5" id="KW-0698">rRNA processing</keyword>
<dbReference type="Gene3D" id="2.30.30.240">
    <property type="entry name" value="PRC-barrel domain"/>
    <property type="match status" value="1"/>
</dbReference>
<keyword evidence="1 5" id="KW-0963">Cytoplasm</keyword>
<dbReference type="NCBIfam" id="TIGR02273">
    <property type="entry name" value="16S_RimM"/>
    <property type="match status" value="1"/>
</dbReference>
<dbReference type="SUPFAM" id="SSF50447">
    <property type="entry name" value="Translation proteins"/>
    <property type="match status" value="1"/>
</dbReference>
<dbReference type="GO" id="GO:0005737">
    <property type="term" value="C:cytoplasm"/>
    <property type="evidence" value="ECO:0007669"/>
    <property type="project" value="UniProtKB-SubCell"/>
</dbReference>
<comment type="domain">
    <text evidence="5">The PRC barrel domain binds ribosomal protein uS19.</text>
</comment>
<evidence type="ECO:0000313" key="11">
    <source>
        <dbReference type="Proteomes" id="UP000509742"/>
    </source>
</evidence>
<protein>
    <recommendedName>
        <fullName evidence="5">Ribosome maturation factor RimM</fullName>
    </recommendedName>
</protein>
<reference evidence="8 11" key="2">
    <citation type="submission" date="2020-04" db="EMBL/GenBank/DDBJ databases">
        <title>Genomic analysis of gastric non-Helicobacter pylori Helicobacters isolated in Japan.</title>
        <authorList>
            <person name="Suzuki M."/>
            <person name="Rimbara E."/>
        </authorList>
    </citation>
    <scope>NUCLEOTIDE SEQUENCE [LARGE SCALE GENOMIC DNA]</scope>
    <source>
        <strain evidence="8 11">NHP19-0020</strain>
    </source>
</reference>
<dbReference type="InterPro" id="IPR009000">
    <property type="entry name" value="Transl_B-barrel_sf"/>
</dbReference>
<dbReference type="HAMAP" id="MF_00014">
    <property type="entry name" value="Ribosome_mat_RimM"/>
    <property type="match status" value="1"/>
</dbReference>
<evidence type="ECO:0000256" key="2">
    <source>
        <dbReference type="ARBA" id="ARBA00022517"/>
    </source>
</evidence>
<dbReference type="GeneID" id="56928668"/>
<sequence length="172" mass="19177">MRIEDLLVVGVIGRCVGLLGGLKLFLKGNCLECLQKGAQVYAYHIGSPRSLSIKQYIAKPSLIFFEGLETPELAKTLTGYTLAMSEKETLKYCHLAEGEFLYSQLIGLEIEEEGTILGRVVSVDDLASMAYLRVQSSNKSFLIPYIARYILRVDLSTQRIYTQDSKGLLEES</sequence>
<dbReference type="Gene3D" id="2.40.30.60">
    <property type="entry name" value="RimM"/>
    <property type="match status" value="1"/>
</dbReference>
<dbReference type="PANTHER" id="PTHR33692:SF1">
    <property type="entry name" value="RIBOSOME MATURATION FACTOR RIMM"/>
    <property type="match status" value="1"/>
</dbReference>
<evidence type="ECO:0000313" key="8">
    <source>
        <dbReference type="EMBL" id="BCD46170.1"/>
    </source>
</evidence>
<dbReference type="InterPro" id="IPR011033">
    <property type="entry name" value="PRC_barrel-like_sf"/>
</dbReference>
<keyword evidence="4 5" id="KW-0143">Chaperone</keyword>
<comment type="subcellular location">
    <subcellularLocation>
        <location evidence="5">Cytoplasm</location>
    </subcellularLocation>
</comment>
<keyword evidence="2 5" id="KW-0690">Ribosome biogenesis</keyword>
<evidence type="ECO:0000256" key="1">
    <source>
        <dbReference type="ARBA" id="ARBA00022490"/>
    </source>
</evidence>
<evidence type="ECO:0000313" key="10">
    <source>
        <dbReference type="Proteomes" id="UP000317935"/>
    </source>
</evidence>
<dbReference type="InterPro" id="IPR011961">
    <property type="entry name" value="RimM"/>
</dbReference>
<dbReference type="Proteomes" id="UP000317935">
    <property type="component" value="Chromosome"/>
</dbReference>
<dbReference type="InterPro" id="IPR056792">
    <property type="entry name" value="PRC_RimM"/>
</dbReference>
<keyword evidence="11" id="KW-1185">Reference proteome</keyword>
<dbReference type="Proteomes" id="UP000509742">
    <property type="component" value="Chromosome"/>
</dbReference>
<dbReference type="AlphaFoldDB" id="A0A6J4CXV3"/>
<dbReference type="PANTHER" id="PTHR33692">
    <property type="entry name" value="RIBOSOME MATURATION FACTOR RIMM"/>
    <property type="match status" value="1"/>
</dbReference>
<dbReference type="InterPro" id="IPR002676">
    <property type="entry name" value="RimM_N"/>
</dbReference>
<organism evidence="9 10">
    <name type="scientific">Helicobacter suis</name>
    <dbReference type="NCBI Taxonomy" id="104628"/>
    <lineage>
        <taxon>Bacteria</taxon>
        <taxon>Pseudomonadati</taxon>
        <taxon>Campylobacterota</taxon>
        <taxon>Epsilonproteobacteria</taxon>
        <taxon>Campylobacterales</taxon>
        <taxon>Helicobacteraceae</taxon>
        <taxon>Helicobacter</taxon>
    </lineage>
</organism>
<dbReference type="OrthoDB" id="9810331at2"/>
<dbReference type="GO" id="GO:0005840">
    <property type="term" value="C:ribosome"/>
    <property type="evidence" value="ECO:0007669"/>
    <property type="project" value="InterPro"/>
</dbReference>
<dbReference type="RefSeq" id="WP_006564654.1">
    <property type="nucleotide sequence ID" value="NZ_AP019774.1"/>
</dbReference>
<comment type="subunit">
    <text evidence="5">Binds ribosomal protein uS19.</text>
</comment>
<evidence type="ECO:0000259" key="6">
    <source>
        <dbReference type="Pfam" id="PF01782"/>
    </source>
</evidence>
<dbReference type="EMBL" id="AP023036">
    <property type="protein sequence ID" value="BCD46170.1"/>
    <property type="molecule type" value="Genomic_DNA"/>
</dbReference>
<dbReference type="GO" id="GO:0043022">
    <property type="term" value="F:ribosome binding"/>
    <property type="evidence" value="ECO:0007669"/>
    <property type="project" value="InterPro"/>
</dbReference>
<dbReference type="InterPro" id="IPR036976">
    <property type="entry name" value="RimM_N_sf"/>
</dbReference>
<feature type="domain" description="Ribosome maturation factor RimM PRC barrel" evidence="7">
    <location>
        <begin position="103"/>
        <end position="167"/>
    </location>
</feature>
<dbReference type="GO" id="GO:0042274">
    <property type="term" value="P:ribosomal small subunit biogenesis"/>
    <property type="evidence" value="ECO:0007669"/>
    <property type="project" value="UniProtKB-UniRule"/>
</dbReference>
<proteinExistence type="inferred from homology"/>
<accession>A0A6J4CXV3</accession>
<dbReference type="EMBL" id="AP019774">
    <property type="protein sequence ID" value="BCD70358.1"/>
    <property type="molecule type" value="Genomic_DNA"/>
</dbReference>
<dbReference type="SUPFAM" id="SSF50346">
    <property type="entry name" value="PRC-barrel domain"/>
    <property type="match status" value="1"/>
</dbReference>
<feature type="domain" description="RimM N-terminal" evidence="6">
    <location>
        <begin position="8"/>
        <end position="87"/>
    </location>
</feature>
<comment type="similarity">
    <text evidence="5">Belongs to the RimM family.</text>
</comment>
<evidence type="ECO:0000259" key="7">
    <source>
        <dbReference type="Pfam" id="PF24986"/>
    </source>
</evidence>